<dbReference type="InterPro" id="IPR036390">
    <property type="entry name" value="WH_DNA-bd_sf"/>
</dbReference>
<dbReference type="Pfam" id="PF09339">
    <property type="entry name" value="HTH_IclR"/>
    <property type="match status" value="1"/>
</dbReference>
<evidence type="ECO:0000256" key="4">
    <source>
        <dbReference type="SAM" id="MobiDB-lite"/>
    </source>
</evidence>
<evidence type="ECO:0000256" key="1">
    <source>
        <dbReference type="ARBA" id="ARBA00023015"/>
    </source>
</evidence>
<evidence type="ECO:0000313" key="7">
    <source>
        <dbReference type="EMBL" id="GHI46759.1"/>
    </source>
</evidence>
<dbReference type="PANTHER" id="PTHR30136:SF24">
    <property type="entry name" value="HTH-TYPE TRANSCRIPTIONAL REPRESSOR ALLR"/>
    <property type="match status" value="1"/>
</dbReference>
<dbReference type="PROSITE" id="PS51078">
    <property type="entry name" value="ICLR_ED"/>
    <property type="match status" value="1"/>
</dbReference>
<evidence type="ECO:0000313" key="8">
    <source>
        <dbReference type="Proteomes" id="UP001051844"/>
    </source>
</evidence>
<dbReference type="Gene3D" id="1.10.10.10">
    <property type="entry name" value="Winged helix-like DNA-binding domain superfamily/Winged helix DNA-binding domain"/>
    <property type="match status" value="1"/>
</dbReference>
<dbReference type="PROSITE" id="PS51077">
    <property type="entry name" value="HTH_ICLR"/>
    <property type="match status" value="1"/>
</dbReference>
<dbReference type="InterPro" id="IPR050707">
    <property type="entry name" value="HTH_MetabolicPath_Reg"/>
</dbReference>
<protein>
    <submittedName>
        <fullName evidence="7">IclR family transcriptional regulator</fullName>
    </submittedName>
</protein>
<dbReference type="InterPro" id="IPR029016">
    <property type="entry name" value="GAF-like_dom_sf"/>
</dbReference>
<feature type="domain" description="HTH iclR-type" evidence="5">
    <location>
        <begin position="45"/>
        <end position="107"/>
    </location>
</feature>
<dbReference type="Gene3D" id="3.30.450.40">
    <property type="match status" value="1"/>
</dbReference>
<reference evidence="7" key="1">
    <citation type="submission" date="2022-09" db="EMBL/GenBank/DDBJ databases">
        <title>Whole genome shotgun sequence of Streptomyces albidoflavus NBRC 12854.</title>
        <authorList>
            <person name="Komaki H."/>
            <person name="Tamura T."/>
        </authorList>
    </citation>
    <scope>NUCLEOTIDE SEQUENCE</scope>
    <source>
        <strain evidence="7">NBRC 12854</strain>
    </source>
</reference>
<keyword evidence="3" id="KW-0804">Transcription</keyword>
<sequence>MLTPGGTGRGRRARPCARAVRRAMLVPDRRAPETPVPPPPASSASPAVGRALDILLFLAGRTGPVRAGVLARELGMPRSSAYHILAVLAERGFVTYLPGERAYGLGVAAFEIGSAYLRHEPLERLAQPVVRRLAGRLGQTVHLGVVYGAETVYLLKERPPRASAAGTALVTDIGVRLPAHLTASGRAILAHLPEAQVRALYPRPGDLITRTGRGPRSLAELLDLLAADRARGWSEETELVSEGLRSLGTAVFDHHGHPVAALSTTWRRHYAPHDPERVREELGRAAARLTSAVSGRAPGAG</sequence>
<dbReference type="PANTHER" id="PTHR30136">
    <property type="entry name" value="HELIX-TURN-HELIX TRANSCRIPTIONAL REGULATOR, ICLR FAMILY"/>
    <property type="match status" value="1"/>
</dbReference>
<evidence type="ECO:0000259" key="6">
    <source>
        <dbReference type="PROSITE" id="PS51078"/>
    </source>
</evidence>
<dbReference type="GO" id="GO:0045892">
    <property type="term" value="P:negative regulation of DNA-templated transcription"/>
    <property type="evidence" value="ECO:0007669"/>
    <property type="project" value="TreeGrafter"/>
</dbReference>
<name>A0AA37FD25_9ACTN</name>
<dbReference type="InterPro" id="IPR014757">
    <property type="entry name" value="Tscrpt_reg_IclR_C"/>
</dbReference>
<dbReference type="InterPro" id="IPR036388">
    <property type="entry name" value="WH-like_DNA-bd_sf"/>
</dbReference>
<evidence type="ECO:0000256" key="3">
    <source>
        <dbReference type="ARBA" id="ARBA00023163"/>
    </source>
</evidence>
<dbReference type="AlphaFoldDB" id="A0AA37FD25"/>
<dbReference type="SUPFAM" id="SSF46785">
    <property type="entry name" value="Winged helix' DNA-binding domain"/>
    <property type="match status" value="1"/>
</dbReference>
<proteinExistence type="predicted"/>
<dbReference type="SUPFAM" id="SSF55781">
    <property type="entry name" value="GAF domain-like"/>
    <property type="match status" value="1"/>
</dbReference>
<dbReference type="InterPro" id="IPR005471">
    <property type="entry name" value="Tscrpt_reg_IclR_N"/>
</dbReference>
<organism evidence="7 8">
    <name type="scientific">Streptomyces albidoflavus</name>
    <dbReference type="NCBI Taxonomy" id="1886"/>
    <lineage>
        <taxon>Bacteria</taxon>
        <taxon>Bacillati</taxon>
        <taxon>Actinomycetota</taxon>
        <taxon>Actinomycetes</taxon>
        <taxon>Kitasatosporales</taxon>
        <taxon>Streptomycetaceae</taxon>
        <taxon>Streptomyces</taxon>
        <taxon>Streptomyces albidoflavus group</taxon>
    </lineage>
</organism>
<keyword evidence="1" id="KW-0805">Transcription regulation</keyword>
<dbReference type="EMBL" id="BNDZ01000005">
    <property type="protein sequence ID" value="GHI46759.1"/>
    <property type="molecule type" value="Genomic_DNA"/>
</dbReference>
<comment type="caution">
    <text evidence="7">The sequence shown here is derived from an EMBL/GenBank/DDBJ whole genome shotgun (WGS) entry which is preliminary data.</text>
</comment>
<dbReference type="Proteomes" id="UP001051844">
    <property type="component" value="Unassembled WGS sequence"/>
</dbReference>
<feature type="domain" description="IclR-ED" evidence="6">
    <location>
        <begin position="108"/>
        <end position="295"/>
    </location>
</feature>
<gene>
    <name evidence="7" type="ORF">ScoT_29330</name>
</gene>
<dbReference type="GO" id="GO:0003677">
    <property type="term" value="F:DNA binding"/>
    <property type="evidence" value="ECO:0007669"/>
    <property type="project" value="UniProtKB-KW"/>
</dbReference>
<dbReference type="GO" id="GO:0003700">
    <property type="term" value="F:DNA-binding transcription factor activity"/>
    <property type="evidence" value="ECO:0007669"/>
    <property type="project" value="TreeGrafter"/>
</dbReference>
<feature type="region of interest" description="Disordered" evidence="4">
    <location>
        <begin position="27"/>
        <end position="46"/>
    </location>
</feature>
<dbReference type="Pfam" id="PF01614">
    <property type="entry name" value="IclR_C"/>
    <property type="match status" value="1"/>
</dbReference>
<dbReference type="SMART" id="SM00346">
    <property type="entry name" value="HTH_ICLR"/>
    <property type="match status" value="1"/>
</dbReference>
<evidence type="ECO:0000259" key="5">
    <source>
        <dbReference type="PROSITE" id="PS51077"/>
    </source>
</evidence>
<keyword evidence="2" id="KW-0238">DNA-binding</keyword>
<evidence type="ECO:0000256" key="2">
    <source>
        <dbReference type="ARBA" id="ARBA00023125"/>
    </source>
</evidence>
<accession>A0AA37FD25</accession>